<accession>A0A2P4R6M2</accession>
<evidence type="ECO:0000313" key="1">
    <source>
        <dbReference type="EMBL" id="POH36885.1"/>
    </source>
</evidence>
<protein>
    <submittedName>
        <fullName evidence="1">Uncharacterized protein</fullName>
    </submittedName>
</protein>
<organism evidence="1">
    <name type="scientific">Companilactobacillus formosensis</name>
    <dbReference type="NCBI Taxonomy" id="1617889"/>
    <lineage>
        <taxon>Bacteria</taxon>
        <taxon>Bacillati</taxon>
        <taxon>Bacillota</taxon>
        <taxon>Bacilli</taxon>
        <taxon>Lactobacillales</taxon>
        <taxon>Lactobacillaceae</taxon>
        <taxon>Companilactobacillus</taxon>
    </lineage>
</organism>
<reference evidence="1" key="1">
    <citation type="submission" date="2018-01" db="EMBL/GenBank/DDBJ databases">
        <title>Genome sequnecing of Lactobacillus formosensis KACC 18721.</title>
        <authorList>
            <person name="Kim S.-J."/>
            <person name="Heo J."/>
        </authorList>
    </citation>
    <scope>NUCLEOTIDE SEQUENCE</scope>
    <source>
        <strain evidence="1">KACC 18721</strain>
    </source>
</reference>
<name>A0A2P4R6M2_9LACO</name>
<dbReference type="EMBL" id="PPWZ01000039">
    <property type="protein sequence ID" value="POH36885.1"/>
    <property type="molecule type" value="Genomic_DNA"/>
</dbReference>
<comment type="caution">
    <text evidence="1">The sequence shown here is derived from an EMBL/GenBank/DDBJ whole genome shotgun (WGS) entry which is preliminary data.</text>
</comment>
<gene>
    <name evidence="1" type="ORF">C2R26_06040</name>
</gene>
<proteinExistence type="predicted"/>
<dbReference type="AlphaFoldDB" id="A0A2P4R6M2"/>
<sequence>MNIKAIHDFVKYNYERGNYHNAEFVYRDFTHYNTIKSNHYSEKSDYQIGYNQAKIDYQREHCFHSYPDSLLELTNKLSDNHLLEIVDFIKGYDAYKNKIVH</sequence>